<keyword evidence="6" id="KW-0969">Cilium</keyword>
<dbReference type="STRING" id="440168.SAMN04487974_11316"/>
<dbReference type="EMBL" id="FNCS01000013">
    <property type="protein sequence ID" value="SDG93458.1"/>
    <property type="molecule type" value="Genomic_DNA"/>
</dbReference>
<dbReference type="GO" id="GO:0044780">
    <property type="term" value="P:bacterial-type flagellum assembly"/>
    <property type="evidence" value="ECO:0007669"/>
    <property type="project" value="InterPro"/>
</dbReference>
<keyword evidence="6" id="KW-0966">Cell projection</keyword>
<proteinExistence type="predicted"/>
<dbReference type="Pfam" id="PF13144">
    <property type="entry name" value="ChapFlgA"/>
    <property type="match status" value="1"/>
</dbReference>
<reference evidence="6 7" key="1">
    <citation type="submission" date="2016-10" db="EMBL/GenBank/DDBJ databases">
        <authorList>
            <person name="de Groot N.N."/>
        </authorList>
    </citation>
    <scope>NUCLEOTIDE SEQUENCE [LARGE SCALE GENOMIC DNA]</scope>
    <source>
        <strain evidence="6 7">CGMCC 1.10267</strain>
    </source>
</reference>
<dbReference type="AlphaFoldDB" id="A0A1G7YAF0"/>
<comment type="subcellular location">
    <subcellularLocation>
        <location evidence="1">Periplasm</location>
    </subcellularLocation>
</comment>
<protein>
    <submittedName>
        <fullName evidence="6">Flagella basal body P-ring formation protein FlgA</fullName>
    </submittedName>
</protein>
<evidence type="ECO:0000256" key="4">
    <source>
        <dbReference type="SAM" id="SignalP"/>
    </source>
</evidence>
<name>A0A1G7YAF0_9HYPH</name>
<keyword evidence="2 4" id="KW-0732">Signal</keyword>
<feature type="chain" id="PRO_5011787096" evidence="4">
    <location>
        <begin position="25"/>
        <end position="317"/>
    </location>
</feature>
<gene>
    <name evidence="6" type="ORF">SAMN04487974_11316</name>
</gene>
<evidence type="ECO:0000259" key="5">
    <source>
        <dbReference type="SMART" id="SM00858"/>
    </source>
</evidence>
<feature type="domain" description="SAF" evidence="5">
    <location>
        <begin position="184"/>
        <end position="246"/>
    </location>
</feature>
<accession>A0A1G7YAF0</accession>
<dbReference type="CDD" id="cd11614">
    <property type="entry name" value="SAF_CpaB_FlgA_like"/>
    <property type="match status" value="1"/>
</dbReference>
<dbReference type="SMART" id="SM00858">
    <property type="entry name" value="SAF"/>
    <property type="match status" value="1"/>
</dbReference>
<evidence type="ECO:0000313" key="7">
    <source>
        <dbReference type="Proteomes" id="UP000199495"/>
    </source>
</evidence>
<sequence>MIAPLLKRSGLALAFAAVCGTAHAEALLRSNVTVTAPLVTIGDLFDNAGLLSETAIFRAPAPGTTGTVSLADIATAVGAAGLEEFEAYGLTEIKVSRSGMPVDMDLLSNLISADLTQRGILGQAMEMRISLNTPLPELVAADTSAPASLVMLRYMPGSSHFSARFQVSGLDNPVDVSGQIELTIEVPHLTRSLPEGTIIGPDDIEMRMVPLAYAETAGIVSYDAIIGMQLQRQTRAGVMLRPADLAQPQIIGRNENVTVLYQQGALTLTTTGKALNAASLSEPVSVLNTMTNRVLQGTASGDGTVTITSGPQQLAGL</sequence>
<dbReference type="InterPro" id="IPR039246">
    <property type="entry name" value="Flagellar_FlgA"/>
</dbReference>
<evidence type="ECO:0000256" key="1">
    <source>
        <dbReference type="ARBA" id="ARBA00004418"/>
    </source>
</evidence>
<dbReference type="Gene3D" id="3.90.1210.10">
    <property type="entry name" value="Antifreeze-like/N-acetylneuraminic acid synthase C-terminal domain"/>
    <property type="match status" value="1"/>
</dbReference>
<evidence type="ECO:0000256" key="3">
    <source>
        <dbReference type="ARBA" id="ARBA00022764"/>
    </source>
</evidence>
<dbReference type="OrthoDB" id="5323072at2"/>
<organism evidence="6 7">
    <name type="scientific">Pelagibacterium luteolum</name>
    <dbReference type="NCBI Taxonomy" id="440168"/>
    <lineage>
        <taxon>Bacteria</taxon>
        <taxon>Pseudomonadati</taxon>
        <taxon>Pseudomonadota</taxon>
        <taxon>Alphaproteobacteria</taxon>
        <taxon>Hyphomicrobiales</taxon>
        <taxon>Devosiaceae</taxon>
        <taxon>Pelagibacterium</taxon>
    </lineage>
</organism>
<dbReference type="RefSeq" id="WP_090597736.1">
    <property type="nucleotide sequence ID" value="NZ_FNCS01000013.1"/>
</dbReference>
<keyword evidence="7" id="KW-1185">Reference proteome</keyword>
<keyword evidence="3" id="KW-0574">Periplasm</keyword>
<dbReference type="NCBIfam" id="TIGR03170">
    <property type="entry name" value="flgA_cterm"/>
    <property type="match status" value="1"/>
</dbReference>
<dbReference type="PANTHER" id="PTHR36307:SF1">
    <property type="entry name" value="FLAGELLA BASAL BODY P-RING FORMATION PROTEIN FLGA"/>
    <property type="match status" value="1"/>
</dbReference>
<dbReference type="GO" id="GO:0042597">
    <property type="term" value="C:periplasmic space"/>
    <property type="evidence" value="ECO:0007669"/>
    <property type="project" value="UniProtKB-SubCell"/>
</dbReference>
<dbReference type="Gene3D" id="2.30.30.760">
    <property type="match status" value="1"/>
</dbReference>
<dbReference type="Proteomes" id="UP000199495">
    <property type="component" value="Unassembled WGS sequence"/>
</dbReference>
<evidence type="ECO:0000256" key="2">
    <source>
        <dbReference type="ARBA" id="ARBA00022729"/>
    </source>
</evidence>
<feature type="signal peptide" evidence="4">
    <location>
        <begin position="1"/>
        <end position="24"/>
    </location>
</feature>
<keyword evidence="6" id="KW-0282">Flagellum</keyword>
<dbReference type="PANTHER" id="PTHR36307">
    <property type="entry name" value="FLAGELLA BASAL BODY P-RING FORMATION PROTEIN FLGA"/>
    <property type="match status" value="1"/>
</dbReference>
<dbReference type="InterPro" id="IPR013974">
    <property type="entry name" value="SAF"/>
</dbReference>
<dbReference type="InterPro" id="IPR017585">
    <property type="entry name" value="SAF_FlgA"/>
</dbReference>
<evidence type="ECO:0000313" key="6">
    <source>
        <dbReference type="EMBL" id="SDG93458.1"/>
    </source>
</evidence>